<feature type="domain" description="Major facilitator superfamily (MFS) profile" evidence="6">
    <location>
        <begin position="61"/>
        <end position="580"/>
    </location>
</feature>
<feature type="transmembrane region" description="Helical" evidence="5">
    <location>
        <begin position="484"/>
        <end position="509"/>
    </location>
</feature>
<dbReference type="AlphaFoldDB" id="A0AAD9MHL2"/>
<evidence type="ECO:0000256" key="4">
    <source>
        <dbReference type="ARBA" id="ARBA00023136"/>
    </source>
</evidence>
<feature type="transmembrane region" description="Helical" evidence="5">
    <location>
        <begin position="61"/>
        <end position="90"/>
    </location>
</feature>
<accession>A0AAD9MHL2</accession>
<keyword evidence="4 5" id="KW-0472">Membrane</keyword>
<keyword evidence="8" id="KW-1185">Reference proteome</keyword>
<evidence type="ECO:0000313" key="7">
    <source>
        <dbReference type="EMBL" id="KAK2073653.1"/>
    </source>
</evidence>
<reference evidence="7" key="1">
    <citation type="journal article" date="2023" name="Mol. Plant Microbe Interact.">
        <title>Elucidating the Obligate Nature and Biological Capacity of an Invasive Fungal Corn Pathogen.</title>
        <authorList>
            <person name="MacCready J.S."/>
            <person name="Roggenkamp E.M."/>
            <person name="Gdanetz K."/>
            <person name="Chilvers M.I."/>
        </authorList>
    </citation>
    <scope>NUCLEOTIDE SEQUENCE</scope>
    <source>
        <strain evidence="7">PM02</strain>
    </source>
</reference>
<evidence type="ECO:0000256" key="5">
    <source>
        <dbReference type="SAM" id="Phobius"/>
    </source>
</evidence>
<protein>
    <recommendedName>
        <fullName evidence="6">Major facilitator superfamily (MFS) profile domain-containing protein</fullName>
    </recommendedName>
</protein>
<dbReference type="InterPro" id="IPR020846">
    <property type="entry name" value="MFS_dom"/>
</dbReference>
<keyword evidence="3 5" id="KW-1133">Transmembrane helix</keyword>
<evidence type="ECO:0000256" key="3">
    <source>
        <dbReference type="ARBA" id="ARBA00022989"/>
    </source>
</evidence>
<dbReference type="Gene3D" id="1.20.1250.20">
    <property type="entry name" value="MFS general substrate transporter like domains"/>
    <property type="match status" value="2"/>
</dbReference>
<feature type="transmembrane region" description="Helical" evidence="5">
    <location>
        <begin position="338"/>
        <end position="358"/>
    </location>
</feature>
<evidence type="ECO:0000259" key="6">
    <source>
        <dbReference type="PROSITE" id="PS50850"/>
    </source>
</evidence>
<dbReference type="SUPFAM" id="SSF103473">
    <property type="entry name" value="MFS general substrate transporter"/>
    <property type="match status" value="1"/>
</dbReference>
<comment type="caution">
    <text evidence="7">The sequence shown here is derived from an EMBL/GenBank/DDBJ whole genome shotgun (WGS) entry which is preliminary data.</text>
</comment>
<dbReference type="Proteomes" id="UP001217918">
    <property type="component" value="Unassembled WGS sequence"/>
</dbReference>
<sequence length="649" mass="71891">MSSFSKESSAHTVHKVRDYPVVEQRNRGFLGFDSSALPPRDRQDRQQLRYEIDLNGWMSRIWMVAASGFLTDSYNLFATNVIMATISFVYAPGDRWLGTCVNIATLLGSVVGQLLFGYLADRYGRTRLYGIELVLVILSTIGVATSSYGHGDMNFLALFTWWRFVMGVGIGAEYPLSAVITTEWSSTMSRTTMISSVFLMQPVGQALAQIVAVWVLLGQDAAYGIQEKQCGLNTLHEAECKRIMDGLWRIVIGSGAVPAVLAIIFRFFLYDCGLYTLEVRNKPGAAIRDTQRLYGAPPDSDGTPLGSPTGAFRCSPEPTPLQFSWEDLHNYFIKEKNWYYLAGTAASWFFLDMSYYGFSLDNRMILADLWATTRPVPLNASLSCWESSLPEGNSTVPVWATTGLPSWQTDPTQPCDTIYDTLLGQAKQYLLTVSIASIAGSACFIFAANRIHRRRWLITSFLVMTGLFSITGGVYYSVAHTPAAPATIVLVAICCFVFNLGANTLTFIIPAEIFATSYRCTCHGISAAAGKLGSIVAQVLFYAINASYTHDKKQGLSFVLFGSFMFLGAICAWAYLPEVQREVMYEVYTSDGQLVRQVRGLENKTLEELGEGRERARLEGQAITIREKWGELRRRARRPRSSTASAGGA</sequence>
<dbReference type="PANTHER" id="PTHR24064">
    <property type="entry name" value="SOLUTE CARRIER FAMILY 22 MEMBER"/>
    <property type="match status" value="1"/>
</dbReference>
<feature type="transmembrane region" description="Helical" evidence="5">
    <location>
        <begin position="521"/>
        <end position="544"/>
    </location>
</feature>
<name>A0AAD9MHL2_9PEZI</name>
<dbReference type="InterPro" id="IPR036259">
    <property type="entry name" value="MFS_trans_sf"/>
</dbReference>
<feature type="transmembrane region" description="Helical" evidence="5">
    <location>
        <begin position="197"/>
        <end position="217"/>
    </location>
</feature>
<gene>
    <name evidence="7" type="ORF">P8C59_007918</name>
</gene>
<dbReference type="EMBL" id="JAQQPM010000007">
    <property type="protein sequence ID" value="KAK2073653.1"/>
    <property type="molecule type" value="Genomic_DNA"/>
</dbReference>
<dbReference type="Pfam" id="PF00083">
    <property type="entry name" value="Sugar_tr"/>
    <property type="match status" value="2"/>
</dbReference>
<proteinExistence type="predicted"/>
<dbReference type="GO" id="GO:0022857">
    <property type="term" value="F:transmembrane transporter activity"/>
    <property type="evidence" value="ECO:0007669"/>
    <property type="project" value="InterPro"/>
</dbReference>
<feature type="transmembrane region" description="Helical" evidence="5">
    <location>
        <begin position="155"/>
        <end position="176"/>
    </location>
</feature>
<comment type="subcellular location">
    <subcellularLocation>
        <location evidence="1">Membrane</location>
        <topology evidence="1">Multi-pass membrane protein</topology>
    </subcellularLocation>
</comment>
<feature type="transmembrane region" description="Helical" evidence="5">
    <location>
        <begin position="429"/>
        <end position="449"/>
    </location>
</feature>
<organism evidence="7 8">
    <name type="scientific">Phyllachora maydis</name>
    <dbReference type="NCBI Taxonomy" id="1825666"/>
    <lineage>
        <taxon>Eukaryota</taxon>
        <taxon>Fungi</taxon>
        <taxon>Dikarya</taxon>
        <taxon>Ascomycota</taxon>
        <taxon>Pezizomycotina</taxon>
        <taxon>Sordariomycetes</taxon>
        <taxon>Sordariomycetidae</taxon>
        <taxon>Phyllachorales</taxon>
        <taxon>Phyllachoraceae</taxon>
        <taxon>Phyllachora</taxon>
    </lineage>
</organism>
<dbReference type="GO" id="GO:0016020">
    <property type="term" value="C:membrane"/>
    <property type="evidence" value="ECO:0007669"/>
    <property type="project" value="UniProtKB-SubCell"/>
</dbReference>
<evidence type="ECO:0000256" key="1">
    <source>
        <dbReference type="ARBA" id="ARBA00004141"/>
    </source>
</evidence>
<feature type="transmembrane region" description="Helical" evidence="5">
    <location>
        <begin position="96"/>
        <end position="116"/>
    </location>
</feature>
<evidence type="ECO:0000256" key="2">
    <source>
        <dbReference type="ARBA" id="ARBA00022692"/>
    </source>
</evidence>
<evidence type="ECO:0000313" key="8">
    <source>
        <dbReference type="Proteomes" id="UP001217918"/>
    </source>
</evidence>
<keyword evidence="2 5" id="KW-0812">Transmembrane</keyword>
<dbReference type="InterPro" id="IPR005828">
    <property type="entry name" value="MFS_sugar_transport-like"/>
</dbReference>
<feature type="transmembrane region" description="Helical" evidence="5">
    <location>
        <begin position="556"/>
        <end position="576"/>
    </location>
</feature>
<dbReference type="PROSITE" id="PS50850">
    <property type="entry name" value="MFS"/>
    <property type="match status" value="1"/>
</dbReference>
<dbReference type="PROSITE" id="PS00217">
    <property type="entry name" value="SUGAR_TRANSPORT_2"/>
    <property type="match status" value="1"/>
</dbReference>
<dbReference type="InterPro" id="IPR005829">
    <property type="entry name" value="Sugar_transporter_CS"/>
</dbReference>
<feature type="transmembrane region" description="Helical" evidence="5">
    <location>
        <begin position="456"/>
        <end position="478"/>
    </location>
</feature>
<feature type="transmembrane region" description="Helical" evidence="5">
    <location>
        <begin position="247"/>
        <end position="269"/>
    </location>
</feature>
<feature type="transmembrane region" description="Helical" evidence="5">
    <location>
        <begin position="128"/>
        <end position="149"/>
    </location>
</feature>